<dbReference type="Proteomes" id="UP000694865">
    <property type="component" value="Unplaced"/>
</dbReference>
<keyword evidence="11" id="KW-1185">Reference proteome</keyword>
<evidence type="ECO:0000256" key="6">
    <source>
        <dbReference type="ARBA" id="ARBA00022989"/>
    </source>
</evidence>
<dbReference type="SUPFAM" id="SSF49313">
    <property type="entry name" value="Cadherin-like"/>
    <property type="match status" value="7"/>
</dbReference>
<comment type="subcellular location">
    <subcellularLocation>
        <location evidence="1">Membrane</location>
    </subcellularLocation>
</comment>
<evidence type="ECO:0000256" key="7">
    <source>
        <dbReference type="ARBA" id="ARBA00023136"/>
    </source>
</evidence>
<evidence type="ECO:0000313" key="12">
    <source>
        <dbReference type="RefSeq" id="XP_006819520.1"/>
    </source>
</evidence>
<organism evidence="11 12">
    <name type="scientific">Saccoglossus kowalevskii</name>
    <name type="common">Acorn worm</name>
    <dbReference type="NCBI Taxonomy" id="10224"/>
    <lineage>
        <taxon>Eukaryota</taxon>
        <taxon>Metazoa</taxon>
        <taxon>Hemichordata</taxon>
        <taxon>Enteropneusta</taxon>
        <taxon>Harrimaniidae</taxon>
        <taxon>Saccoglossus</taxon>
    </lineage>
</organism>
<evidence type="ECO:0000256" key="8">
    <source>
        <dbReference type="PROSITE-ProRule" id="PRU00043"/>
    </source>
</evidence>
<keyword evidence="3" id="KW-0677">Repeat</keyword>
<feature type="transmembrane region" description="Helical" evidence="9">
    <location>
        <begin position="819"/>
        <end position="844"/>
    </location>
</feature>
<accession>A0ABM0MHM9</accession>
<dbReference type="PANTHER" id="PTHR24025">
    <property type="entry name" value="DESMOGLEIN FAMILY MEMBER"/>
    <property type="match status" value="1"/>
</dbReference>
<evidence type="ECO:0000259" key="10">
    <source>
        <dbReference type="PROSITE" id="PS50268"/>
    </source>
</evidence>
<sequence>MQIIPALKESELCDYDAINPAITDSYEQEPIGTIIYSIPVEGEVGTEIELSLSVEDGHDDKFDLDIQNITWAVVYDMEAENTLTVIVGIADVNEFPPVLEDSPYKVNISEFTQLGTTVLIFGATDEDCGIVHLYYEINKGPGYNLFDIPSVGTPEVILVEEVDYEENTWFNITLLARDSDDDDALTGTGEMHVSVIDGDDMRPIFGDITYNTMVTENDANVLLLPEFPVNAYDQDFGIDEDLNYSFADPERTDDAIYETEYFRINDMTGEVTLIKELDREALPGGTITEVLRAAQVNSMGYHVYTYRDGYATLVVTVLDVNDNIPNMSKPLYYGEVAEHSLQDTIVCEVSATDIDEGENAIFNFVLQSDFVNHNMFYIGDPISITPNTAVAFIRVNDSTSLDAEYIAKPINFTVYAIETQTSELFRSEPSTVSITVSDINDNIPLFVGEPYIASVNGDITEETYLITVYMSDLSKVYVNITDIIHATNYTNNASEIPVFLNDPYNAITSEGSDAGASIYRAMAVDVDGDDLTFTFGNGFVVTNDGIFRISPNTGEIFLNRKLDRENVEKHSLMLLVHDGNPDSNDTTVLSVVVTDINDNDPVVTALEYNVMVPEEEAGFVVTYVRATDVDYGINADCTFTVVDRLVNDFAVHNITGKVTTRRGLDREHKETYEVYIVATDHGRSPRSGETYVTVTLTDVNDNPPEFELNTYRATVVEYMPEIFILSVKANDMDAMDNAAVRYAIIPDSHTDYNLFTVDAMTGNVYFSSYESTENVGENLVVMIEAYNEVQYTSDDILNGTTTVNVTILCPTIGSSESDWLMWVVPPTVAVIVILTIAASLVIVIRKRKHEHVRTEASKELQTFEPQDYEEIVEHVYANFDSIDTTKARLLDTLDEDLRFEVEEVLVYPSIDGVVLDIIHVIGQGSSIKIEQSKSYCYNRGDSNHSPVSCPKLYKSLKPQVMSAAMLACDQNRNNNSQEVSATCVVHEVTDA</sequence>
<dbReference type="InterPro" id="IPR002126">
    <property type="entry name" value="Cadherin-like_dom"/>
</dbReference>
<evidence type="ECO:0000256" key="2">
    <source>
        <dbReference type="ARBA" id="ARBA00022692"/>
    </source>
</evidence>
<protein>
    <submittedName>
        <fullName evidence="12">Protocadherin-like wing polarity protein stan-like</fullName>
    </submittedName>
</protein>
<dbReference type="PROSITE" id="PS50268">
    <property type="entry name" value="CADHERIN_2"/>
    <property type="match status" value="6"/>
</dbReference>
<evidence type="ECO:0000256" key="1">
    <source>
        <dbReference type="ARBA" id="ARBA00004370"/>
    </source>
</evidence>
<dbReference type="PRINTS" id="PR00205">
    <property type="entry name" value="CADHERIN"/>
</dbReference>
<keyword evidence="5" id="KW-0130">Cell adhesion</keyword>
<dbReference type="SMART" id="SM00112">
    <property type="entry name" value="CA"/>
    <property type="match status" value="6"/>
</dbReference>
<evidence type="ECO:0000256" key="9">
    <source>
        <dbReference type="SAM" id="Phobius"/>
    </source>
</evidence>
<feature type="domain" description="Cadherin" evidence="10">
    <location>
        <begin position="328"/>
        <end position="446"/>
    </location>
</feature>
<dbReference type="RefSeq" id="XP_006819520.1">
    <property type="nucleotide sequence ID" value="XM_006819457.1"/>
</dbReference>
<dbReference type="CDD" id="cd11304">
    <property type="entry name" value="Cadherin_repeat"/>
    <property type="match status" value="6"/>
</dbReference>
<dbReference type="PANTHER" id="PTHR24025:SF23">
    <property type="entry name" value="NEURAL-CADHERIN"/>
    <property type="match status" value="1"/>
</dbReference>
<feature type="domain" description="Cadherin" evidence="10">
    <location>
        <begin position="707"/>
        <end position="828"/>
    </location>
</feature>
<keyword evidence="7 9" id="KW-0472">Membrane</keyword>
<evidence type="ECO:0000256" key="5">
    <source>
        <dbReference type="ARBA" id="ARBA00022889"/>
    </source>
</evidence>
<keyword evidence="6 9" id="KW-1133">Transmembrane helix</keyword>
<proteinExistence type="predicted"/>
<evidence type="ECO:0000313" key="11">
    <source>
        <dbReference type="Proteomes" id="UP000694865"/>
    </source>
</evidence>
<feature type="domain" description="Cadherin" evidence="10">
    <location>
        <begin position="604"/>
        <end position="706"/>
    </location>
</feature>
<name>A0ABM0MHM9_SACKO</name>
<evidence type="ECO:0000256" key="4">
    <source>
        <dbReference type="ARBA" id="ARBA00022837"/>
    </source>
</evidence>
<feature type="domain" description="Cadherin" evidence="10">
    <location>
        <begin position="206"/>
        <end position="332"/>
    </location>
</feature>
<dbReference type="Gene3D" id="2.60.40.60">
    <property type="entry name" value="Cadherins"/>
    <property type="match status" value="6"/>
</dbReference>
<feature type="non-terminal residue" evidence="12">
    <location>
        <position position="991"/>
    </location>
</feature>
<dbReference type="InterPro" id="IPR015919">
    <property type="entry name" value="Cadherin-like_sf"/>
</dbReference>
<gene>
    <name evidence="12" type="primary">LOC102807490</name>
</gene>
<dbReference type="InterPro" id="IPR050971">
    <property type="entry name" value="Cadherin-domain_protein"/>
</dbReference>
<dbReference type="PROSITE" id="PS00232">
    <property type="entry name" value="CADHERIN_1"/>
    <property type="match status" value="3"/>
</dbReference>
<dbReference type="GeneID" id="102807490"/>
<evidence type="ECO:0000256" key="3">
    <source>
        <dbReference type="ARBA" id="ARBA00022737"/>
    </source>
</evidence>
<keyword evidence="2 9" id="KW-0812">Transmembrane</keyword>
<keyword evidence="4 8" id="KW-0106">Calcium</keyword>
<dbReference type="Pfam" id="PF00028">
    <property type="entry name" value="Cadherin"/>
    <property type="match status" value="3"/>
</dbReference>
<reference evidence="12" key="1">
    <citation type="submission" date="2025-08" db="UniProtKB">
        <authorList>
            <consortium name="RefSeq"/>
        </authorList>
    </citation>
    <scope>IDENTIFICATION</scope>
    <source>
        <tissue evidence="12">Testes</tissue>
    </source>
</reference>
<dbReference type="InterPro" id="IPR020894">
    <property type="entry name" value="Cadherin_CS"/>
</dbReference>
<feature type="domain" description="Cadherin" evidence="10">
    <location>
        <begin position="500"/>
        <end position="603"/>
    </location>
</feature>
<feature type="domain" description="Cadherin" evidence="10">
    <location>
        <begin position="100"/>
        <end position="205"/>
    </location>
</feature>